<feature type="domain" description="F-box" evidence="1">
    <location>
        <begin position="53"/>
        <end position="99"/>
    </location>
</feature>
<dbReference type="SMART" id="SM00256">
    <property type="entry name" value="FBOX"/>
    <property type="match status" value="1"/>
</dbReference>
<dbReference type="Pfam" id="PF25372">
    <property type="entry name" value="DUF7885"/>
    <property type="match status" value="1"/>
</dbReference>
<dbReference type="CDD" id="cd22120">
    <property type="entry name" value="F-box_FBXL7"/>
    <property type="match status" value="1"/>
</dbReference>
<dbReference type="VEuPathDB" id="VectorBase:RSAN_044372"/>
<dbReference type="Gene3D" id="3.80.10.10">
    <property type="entry name" value="Ribonuclease Inhibitor"/>
    <property type="match status" value="3"/>
</dbReference>
<dbReference type="Gene3D" id="1.20.1280.50">
    <property type="match status" value="1"/>
</dbReference>
<gene>
    <name evidence="2" type="ORF">HPB52_004254</name>
</gene>
<comment type="caution">
    <text evidence="2">The sequence shown here is derived from an EMBL/GenBank/DDBJ whole genome shotgun (WGS) entry which is preliminary data.</text>
</comment>
<dbReference type="SUPFAM" id="SSF52047">
    <property type="entry name" value="RNI-like"/>
    <property type="match status" value="1"/>
</dbReference>
<accession>A0A9D4PQ22</accession>
<dbReference type="EMBL" id="JABSTV010001251">
    <property type="protein sequence ID" value="KAH7951014.1"/>
    <property type="molecule type" value="Genomic_DNA"/>
</dbReference>
<dbReference type="PANTHER" id="PTHR13318">
    <property type="entry name" value="PARTNER OF PAIRED, ISOFORM B-RELATED"/>
    <property type="match status" value="1"/>
</dbReference>
<dbReference type="PANTHER" id="PTHR13318:SF50">
    <property type="entry name" value="F-BOX_LRR-REPEAT PROTEIN 7"/>
    <property type="match status" value="1"/>
</dbReference>
<dbReference type="PROSITE" id="PS50181">
    <property type="entry name" value="FBOX"/>
    <property type="match status" value="1"/>
</dbReference>
<reference evidence="2" key="2">
    <citation type="submission" date="2021-09" db="EMBL/GenBank/DDBJ databases">
        <authorList>
            <person name="Jia N."/>
            <person name="Wang J."/>
            <person name="Shi W."/>
            <person name="Du L."/>
            <person name="Sun Y."/>
            <person name="Zhan W."/>
            <person name="Jiang J."/>
            <person name="Wang Q."/>
            <person name="Zhang B."/>
            <person name="Ji P."/>
            <person name="Sakyi L.B."/>
            <person name="Cui X."/>
            <person name="Yuan T."/>
            <person name="Jiang B."/>
            <person name="Yang W."/>
            <person name="Lam T.T.-Y."/>
            <person name="Chang Q."/>
            <person name="Ding S."/>
            <person name="Wang X."/>
            <person name="Zhu J."/>
            <person name="Ruan X."/>
            <person name="Zhao L."/>
            <person name="Wei J."/>
            <person name="Que T."/>
            <person name="Du C."/>
            <person name="Cheng J."/>
            <person name="Dai P."/>
            <person name="Han X."/>
            <person name="Huang E."/>
            <person name="Gao Y."/>
            <person name="Liu J."/>
            <person name="Shao H."/>
            <person name="Ye R."/>
            <person name="Li L."/>
            <person name="Wei W."/>
            <person name="Wang X."/>
            <person name="Wang C."/>
            <person name="Huo Q."/>
            <person name="Li W."/>
            <person name="Guo W."/>
            <person name="Chen H."/>
            <person name="Chen S."/>
            <person name="Zhou L."/>
            <person name="Zhou L."/>
            <person name="Ni X."/>
            <person name="Tian J."/>
            <person name="Zhou Y."/>
            <person name="Sheng Y."/>
            <person name="Liu T."/>
            <person name="Pan Y."/>
            <person name="Xia L."/>
            <person name="Li J."/>
            <person name="Zhao F."/>
            <person name="Cao W."/>
        </authorList>
    </citation>
    <scope>NUCLEOTIDE SEQUENCE</scope>
    <source>
        <strain evidence="2">Rsan-2018</strain>
        <tissue evidence="2">Larvae</tissue>
    </source>
</reference>
<dbReference type="InterPro" id="IPR001810">
    <property type="entry name" value="F-box_dom"/>
</dbReference>
<name>A0A9D4PQ22_RHISA</name>
<dbReference type="InterPro" id="IPR032675">
    <property type="entry name" value="LRR_dom_sf"/>
</dbReference>
<dbReference type="Pfam" id="PF12937">
    <property type="entry name" value="F-box-like"/>
    <property type="match status" value="1"/>
</dbReference>
<sequence>MECVAGGSGLGGALPKVRSSSPGDLGYHTLLPAPGWPTTATSSGHHQRPSAKSCLFDRLPDDLLLRVLACLSSDELCRCARVCRRWYFLAWEPRLWTSIVLASEHLPVDQGLRTIFRLLSRDTPGVCSAVERIGLSGCLCLTDSGLGAVARRCPQLRTLEVRGCSQVTDVGVSEVVTRCLNLSRLDVTGCYQVTSIRPRHGANLEVNESLGSLTPSGGGQLYLQYVDLTDCQALEDSGLKALARACPQLTHLFLRRCVRLTDAALKCVASYCVVLRELSISDCVTDFGLYELAKLGPHLRYLSVAKCERVSDAGLKQVCRHCYRLRYLNARGCEAVSDATLEVLARSCPRLRALDVGKCEVGDRGLAFLARHCLNLRKLSLKSCDLVTDRGLQALAYFCRGLQQLSLQDCAGVTVDGYRIVRKYCRRCIIEHTNPGFH</sequence>
<dbReference type="SMART" id="SM00367">
    <property type="entry name" value="LRR_CC"/>
    <property type="match status" value="11"/>
</dbReference>
<protein>
    <recommendedName>
        <fullName evidence="1">F-box domain-containing protein</fullName>
    </recommendedName>
</protein>
<proteinExistence type="predicted"/>
<dbReference type="Proteomes" id="UP000821837">
    <property type="component" value="Chromosome 5"/>
</dbReference>
<dbReference type="InterPro" id="IPR006553">
    <property type="entry name" value="Leu-rich_rpt_Cys-con_subtyp"/>
</dbReference>
<reference evidence="2" key="1">
    <citation type="journal article" date="2020" name="Cell">
        <title>Large-Scale Comparative Analyses of Tick Genomes Elucidate Their Genetic Diversity and Vector Capacities.</title>
        <authorList>
            <consortium name="Tick Genome and Microbiome Consortium (TIGMIC)"/>
            <person name="Jia N."/>
            <person name="Wang J."/>
            <person name="Shi W."/>
            <person name="Du L."/>
            <person name="Sun Y."/>
            <person name="Zhan W."/>
            <person name="Jiang J.F."/>
            <person name="Wang Q."/>
            <person name="Zhang B."/>
            <person name="Ji P."/>
            <person name="Bell-Sakyi L."/>
            <person name="Cui X.M."/>
            <person name="Yuan T.T."/>
            <person name="Jiang B.G."/>
            <person name="Yang W.F."/>
            <person name="Lam T.T."/>
            <person name="Chang Q.C."/>
            <person name="Ding S.J."/>
            <person name="Wang X.J."/>
            <person name="Zhu J.G."/>
            <person name="Ruan X.D."/>
            <person name="Zhao L."/>
            <person name="Wei J.T."/>
            <person name="Ye R.Z."/>
            <person name="Que T.C."/>
            <person name="Du C.H."/>
            <person name="Zhou Y.H."/>
            <person name="Cheng J.X."/>
            <person name="Dai P.F."/>
            <person name="Guo W.B."/>
            <person name="Han X.H."/>
            <person name="Huang E.J."/>
            <person name="Li L.F."/>
            <person name="Wei W."/>
            <person name="Gao Y.C."/>
            <person name="Liu J.Z."/>
            <person name="Shao H.Z."/>
            <person name="Wang X."/>
            <person name="Wang C.C."/>
            <person name="Yang T.C."/>
            <person name="Huo Q.B."/>
            <person name="Li W."/>
            <person name="Chen H.Y."/>
            <person name="Chen S.E."/>
            <person name="Zhou L.G."/>
            <person name="Ni X.B."/>
            <person name="Tian J.H."/>
            <person name="Sheng Y."/>
            <person name="Liu T."/>
            <person name="Pan Y.S."/>
            <person name="Xia L.Y."/>
            <person name="Li J."/>
            <person name="Zhao F."/>
            <person name="Cao W.C."/>
        </authorList>
    </citation>
    <scope>NUCLEOTIDE SEQUENCE</scope>
    <source>
        <strain evidence="2">Rsan-2018</strain>
    </source>
</reference>
<keyword evidence="3" id="KW-1185">Reference proteome</keyword>
<evidence type="ECO:0000313" key="2">
    <source>
        <dbReference type="EMBL" id="KAH7951014.1"/>
    </source>
</evidence>
<dbReference type="GO" id="GO:0019005">
    <property type="term" value="C:SCF ubiquitin ligase complex"/>
    <property type="evidence" value="ECO:0007669"/>
    <property type="project" value="TreeGrafter"/>
</dbReference>
<dbReference type="InterPro" id="IPR057207">
    <property type="entry name" value="FBXL15_LRR"/>
</dbReference>
<evidence type="ECO:0000259" key="1">
    <source>
        <dbReference type="PROSITE" id="PS50181"/>
    </source>
</evidence>
<organism evidence="2 3">
    <name type="scientific">Rhipicephalus sanguineus</name>
    <name type="common">Brown dog tick</name>
    <name type="synonym">Ixodes sanguineus</name>
    <dbReference type="NCBI Taxonomy" id="34632"/>
    <lineage>
        <taxon>Eukaryota</taxon>
        <taxon>Metazoa</taxon>
        <taxon>Ecdysozoa</taxon>
        <taxon>Arthropoda</taxon>
        <taxon>Chelicerata</taxon>
        <taxon>Arachnida</taxon>
        <taxon>Acari</taxon>
        <taxon>Parasitiformes</taxon>
        <taxon>Ixodida</taxon>
        <taxon>Ixodoidea</taxon>
        <taxon>Ixodidae</taxon>
        <taxon>Rhipicephalinae</taxon>
        <taxon>Rhipicephalus</taxon>
        <taxon>Rhipicephalus</taxon>
    </lineage>
</organism>
<dbReference type="AlphaFoldDB" id="A0A9D4PQ22"/>
<dbReference type="GO" id="GO:0031146">
    <property type="term" value="P:SCF-dependent proteasomal ubiquitin-dependent protein catabolic process"/>
    <property type="evidence" value="ECO:0007669"/>
    <property type="project" value="TreeGrafter"/>
</dbReference>
<evidence type="ECO:0000313" key="3">
    <source>
        <dbReference type="Proteomes" id="UP000821837"/>
    </source>
</evidence>